<evidence type="ECO:0000313" key="2">
    <source>
        <dbReference type="EMBL" id="GEU62078.1"/>
    </source>
</evidence>
<comment type="caution">
    <text evidence="2">The sequence shown here is derived from an EMBL/GenBank/DDBJ whole genome shotgun (WGS) entry which is preliminary data.</text>
</comment>
<feature type="region of interest" description="Disordered" evidence="1">
    <location>
        <begin position="1"/>
        <end position="65"/>
    </location>
</feature>
<reference evidence="2" key="1">
    <citation type="journal article" date="2019" name="Sci. Rep.">
        <title>Draft genome of Tanacetum cinerariifolium, the natural source of mosquito coil.</title>
        <authorList>
            <person name="Yamashiro T."/>
            <person name="Shiraishi A."/>
            <person name="Satake H."/>
            <person name="Nakayama K."/>
        </authorList>
    </citation>
    <scope>NUCLEOTIDE SEQUENCE</scope>
</reference>
<protein>
    <submittedName>
        <fullName evidence="2">Uncharacterized protein</fullName>
    </submittedName>
</protein>
<organism evidence="2">
    <name type="scientific">Tanacetum cinerariifolium</name>
    <name type="common">Dalmatian daisy</name>
    <name type="synonym">Chrysanthemum cinerariifolium</name>
    <dbReference type="NCBI Taxonomy" id="118510"/>
    <lineage>
        <taxon>Eukaryota</taxon>
        <taxon>Viridiplantae</taxon>
        <taxon>Streptophyta</taxon>
        <taxon>Embryophyta</taxon>
        <taxon>Tracheophyta</taxon>
        <taxon>Spermatophyta</taxon>
        <taxon>Magnoliopsida</taxon>
        <taxon>eudicotyledons</taxon>
        <taxon>Gunneridae</taxon>
        <taxon>Pentapetalae</taxon>
        <taxon>asterids</taxon>
        <taxon>campanulids</taxon>
        <taxon>Asterales</taxon>
        <taxon>Asteraceae</taxon>
        <taxon>Asteroideae</taxon>
        <taxon>Anthemideae</taxon>
        <taxon>Anthemidinae</taxon>
        <taxon>Tanacetum</taxon>
    </lineage>
</organism>
<accession>A0A6L2LKA9</accession>
<name>A0A6L2LKA9_TANCI</name>
<sequence>MSKLNNNNGWLEEDPKEKPEEEEIEDEDMVNDEEDEAEVINPYKEVDPHNRPPSTSNEETEFAPPVVQIADADDVPIPPVIQGVMKLSKQMHNRENRSKNSKMMKLITGLSREFTVLKNQNHKAEELSHWEAWVRGRIPNNLRFQEEPSIYTAPLPRTDDPYVMVRDAAMDT</sequence>
<proteinExistence type="predicted"/>
<evidence type="ECO:0000256" key="1">
    <source>
        <dbReference type="SAM" id="MobiDB-lite"/>
    </source>
</evidence>
<gene>
    <name evidence="2" type="ORF">Tci_034056</name>
</gene>
<dbReference type="EMBL" id="BKCJ010004613">
    <property type="protein sequence ID" value="GEU62078.1"/>
    <property type="molecule type" value="Genomic_DNA"/>
</dbReference>
<dbReference type="AlphaFoldDB" id="A0A6L2LKA9"/>
<feature type="compositionally biased region" description="Acidic residues" evidence="1">
    <location>
        <begin position="20"/>
        <end position="38"/>
    </location>
</feature>